<dbReference type="EMBL" id="PDOC01000022">
    <property type="protein sequence ID" value="PIL42692.1"/>
    <property type="molecule type" value="Genomic_DNA"/>
</dbReference>
<dbReference type="PANTHER" id="PTHR45588:SF1">
    <property type="entry name" value="WW DOMAIN-CONTAINING PROTEIN"/>
    <property type="match status" value="1"/>
</dbReference>
<dbReference type="Proteomes" id="UP000230390">
    <property type="component" value="Unassembled WGS sequence"/>
</dbReference>
<dbReference type="PANTHER" id="PTHR45588">
    <property type="entry name" value="TPR DOMAIN-CONTAINING PROTEIN"/>
    <property type="match status" value="1"/>
</dbReference>
<dbReference type="AlphaFoldDB" id="A0A2G8T9J9"/>
<dbReference type="InterPro" id="IPR019734">
    <property type="entry name" value="TPR_rpt"/>
</dbReference>
<comment type="caution">
    <text evidence="2">The sequence shown here is derived from an EMBL/GenBank/DDBJ whole genome shotgun (WGS) entry which is preliminary data.</text>
</comment>
<dbReference type="Gene3D" id="1.25.40.10">
    <property type="entry name" value="Tetratricopeptide repeat domain"/>
    <property type="match status" value="1"/>
</dbReference>
<name>A0A2G8T9J9_9BURK</name>
<evidence type="ECO:0000313" key="3">
    <source>
        <dbReference type="Proteomes" id="UP000230390"/>
    </source>
</evidence>
<dbReference type="PROSITE" id="PS50005">
    <property type="entry name" value="TPR"/>
    <property type="match status" value="1"/>
</dbReference>
<accession>A0A2G8T9J9</accession>
<dbReference type="SMART" id="SM00028">
    <property type="entry name" value="TPR"/>
    <property type="match status" value="2"/>
</dbReference>
<keyword evidence="3" id="KW-1185">Reference proteome</keyword>
<dbReference type="InterPro" id="IPR011990">
    <property type="entry name" value="TPR-like_helical_dom_sf"/>
</dbReference>
<evidence type="ECO:0000256" key="1">
    <source>
        <dbReference type="PROSITE-ProRule" id="PRU00339"/>
    </source>
</evidence>
<keyword evidence="1" id="KW-0802">TPR repeat</keyword>
<feature type="repeat" description="TPR" evidence="1">
    <location>
        <begin position="475"/>
        <end position="508"/>
    </location>
</feature>
<dbReference type="SUPFAM" id="SSF48452">
    <property type="entry name" value="TPR-like"/>
    <property type="match status" value="1"/>
</dbReference>
<reference evidence="2 3" key="1">
    <citation type="submission" date="2017-10" db="EMBL/GenBank/DDBJ databases">
        <title>Massilia psychrophilum sp. nov., a novel purple-pigmented bacterium isolated from Tianshan glacier, Xinjiang Municipality, China.</title>
        <authorList>
            <person name="Wang H."/>
        </authorList>
    </citation>
    <scope>NUCLEOTIDE SEQUENCE [LARGE SCALE GENOMIC DNA]</scope>
    <source>
        <strain evidence="2 3">JCM 30074</strain>
    </source>
</reference>
<evidence type="ECO:0000313" key="2">
    <source>
        <dbReference type="EMBL" id="PIL42692.1"/>
    </source>
</evidence>
<organism evidence="2 3">
    <name type="scientific">Massilia eurypsychrophila</name>
    <dbReference type="NCBI Taxonomy" id="1485217"/>
    <lineage>
        <taxon>Bacteria</taxon>
        <taxon>Pseudomonadati</taxon>
        <taxon>Pseudomonadota</taxon>
        <taxon>Betaproteobacteria</taxon>
        <taxon>Burkholderiales</taxon>
        <taxon>Oxalobacteraceae</taxon>
        <taxon>Telluria group</taxon>
        <taxon>Massilia</taxon>
    </lineage>
</organism>
<protein>
    <submittedName>
        <fullName evidence="2">Uncharacterized protein</fullName>
    </submittedName>
</protein>
<gene>
    <name evidence="2" type="ORF">CR105_22865</name>
</gene>
<proteinExistence type="predicted"/>
<sequence>MLAACAVLPLTVDSKASAPVLDGFGATTLVPSQANDAARRLFAQGVAQMYGFNEAEAIRAFKAALASDPDCGLCAWGVALQMGPIINNPTRGDLTVAKQYADYAIRHSKGASPRDQALIESLALRYGHSSAKAIAPLPGAVCRAPGSAGDEPADPLDSSYADYMRSLTARFPADSDVLALYAEAEMVVTTGEPWDPVSGKPSGRTGELATQLEAGLARDPNHVGLNHYMIHAVDDVRVAARAVAAADRLGKLAPKSPHLVHMPAHTFALVGRYADATRANQMANANDDAMDAELKRQNFSITKDWRGHNTHFQWYAAVMEGRGDLALATARAAAKRSRGEHEFSEYNRSLPMLTLLHFQRWDALLKEPMPRGGKGLAMVLGEMSRGIAQARSGQPANARGALARLEPAVAALRKKHRHKDWMGKMMSSLSATALAQLKAEVALMDGSADQAVKMQALAAEAAAHADRSEPPMLAGAPLQRLGEMQLKASSYAAAERTFRDALALRPANGWALSGLSKALAAQDKTADAQRTRRDLAVSWAAADSQLRTQQ</sequence>